<dbReference type="PROSITE" id="PS00903">
    <property type="entry name" value="CYT_DCMP_DEAMINASES_1"/>
    <property type="match status" value="1"/>
</dbReference>
<dbReference type="PANTHER" id="PTHR11079:SF202">
    <property type="entry name" value="TRNA-SPECIFIC ADENOSINE DEAMINASE"/>
    <property type="match status" value="1"/>
</dbReference>
<dbReference type="AlphaFoldDB" id="A0A6J6K728"/>
<dbReference type="GO" id="GO:0008270">
    <property type="term" value="F:zinc ion binding"/>
    <property type="evidence" value="ECO:0007669"/>
    <property type="project" value="InterPro"/>
</dbReference>
<comment type="subunit">
    <text evidence="3">Homodimer.</text>
</comment>
<keyword evidence="8" id="KW-0378">Hydrolase</keyword>
<dbReference type="CDD" id="cd01285">
    <property type="entry name" value="nucleoside_deaminase"/>
    <property type="match status" value="1"/>
</dbReference>
<dbReference type="EC" id="3.5.4.33" evidence="4"/>
<evidence type="ECO:0000256" key="6">
    <source>
        <dbReference type="ARBA" id="ARBA00022694"/>
    </source>
</evidence>
<dbReference type="InterPro" id="IPR016192">
    <property type="entry name" value="APOBEC/CMP_deaminase_Zn-bd"/>
</dbReference>
<feature type="domain" description="CMP/dCMP-type deaminase" evidence="11">
    <location>
        <begin position="21"/>
        <end position="144"/>
    </location>
</feature>
<dbReference type="HAMAP" id="MF_00972">
    <property type="entry name" value="tRNA_aden_deaminase"/>
    <property type="match status" value="1"/>
</dbReference>
<evidence type="ECO:0000256" key="9">
    <source>
        <dbReference type="ARBA" id="ARBA00022833"/>
    </source>
</evidence>
<accession>A0A6J6K728</accession>
<keyword evidence="9" id="KW-0862">Zinc</keyword>
<evidence type="ECO:0000256" key="7">
    <source>
        <dbReference type="ARBA" id="ARBA00022723"/>
    </source>
</evidence>
<dbReference type="PROSITE" id="PS51747">
    <property type="entry name" value="CYT_DCMP_DEAMINASES_2"/>
    <property type="match status" value="1"/>
</dbReference>
<dbReference type="GO" id="GO:0002100">
    <property type="term" value="P:tRNA wobble adenosine to inosine editing"/>
    <property type="evidence" value="ECO:0007669"/>
    <property type="project" value="InterPro"/>
</dbReference>
<evidence type="ECO:0000256" key="3">
    <source>
        <dbReference type="ARBA" id="ARBA00011738"/>
    </source>
</evidence>
<keyword evidence="7" id="KW-0479">Metal-binding</keyword>
<evidence type="ECO:0000256" key="8">
    <source>
        <dbReference type="ARBA" id="ARBA00022801"/>
    </source>
</evidence>
<comment type="similarity">
    <text evidence="2">Belongs to the cytidine and deoxycytidylate deaminase family. ADAT2 subfamily.</text>
</comment>
<dbReference type="InterPro" id="IPR016193">
    <property type="entry name" value="Cytidine_deaminase-like"/>
</dbReference>
<dbReference type="SUPFAM" id="SSF53927">
    <property type="entry name" value="Cytidine deaminase-like"/>
    <property type="match status" value="1"/>
</dbReference>
<organism evidence="12">
    <name type="scientific">freshwater metagenome</name>
    <dbReference type="NCBI Taxonomy" id="449393"/>
    <lineage>
        <taxon>unclassified sequences</taxon>
        <taxon>metagenomes</taxon>
        <taxon>ecological metagenomes</taxon>
    </lineage>
</organism>
<reference evidence="12" key="1">
    <citation type="submission" date="2020-05" db="EMBL/GenBank/DDBJ databases">
        <authorList>
            <person name="Chiriac C."/>
            <person name="Salcher M."/>
            <person name="Ghai R."/>
            <person name="Kavagutti S V."/>
        </authorList>
    </citation>
    <scope>NUCLEOTIDE SEQUENCE</scope>
</reference>
<sequence>MTLTLPFGTGLVKVDKVGLMVTDHDLMGHAVDVAREALHTGDVPVAALVVDGAGVVVAKACNQKERDHDPTAHAEVVALRLAGHALETANLSGHTLVVTLEPCVMCAGAITQARISRVVFGAWDPKAGAAGSVHDLVRDRSLPHRVDEVVGGVREAECASLLTDFFEQARES</sequence>
<evidence type="ECO:0000259" key="11">
    <source>
        <dbReference type="PROSITE" id="PS51747"/>
    </source>
</evidence>
<comment type="cofactor">
    <cofactor evidence="1">
        <name>Zn(2+)</name>
        <dbReference type="ChEBI" id="CHEBI:29105"/>
    </cofactor>
</comment>
<dbReference type="InterPro" id="IPR002125">
    <property type="entry name" value="CMP_dCMP_dom"/>
</dbReference>
<protein>
    <recommendedName>
        <fullName evidence="5">tRNA-specific adenosine deaminase 2</fullName>
        <ecNumber evidence="4">3.5.4.33</ecNumber>
    </recommendedName>
</protein>
<dbReference type="GO" id="GO:0052717">
    <property type="term" value="F:tRNA-specific adenosine-34 deaminase activity"/>
    <property type="evidence" value="ECO:0007669"/>
    <property type="project" value="UniProtKB-EC"/>
</dbReference>
<evidence type="ECO:0000256" key="4">
    <source>
        <dbReference type="ARBA" id="ARBA00012740"/>
    </source>
</evidence>
<gene>
    <name evidence="12" type="ORF">UFOPK2158_00829</name>
</gene>
<name>A0A6J6K728_9ZZZZ</name>
<evidence type="ECO:0000256" key="5">
    <source>
        <dbReference type="ARBA" id="ARBA00019216"/>
    </source>
</evidence>
<evidence type="ECO:0000256" key="1">
    <source>
        <dbReference type="ARBA" id="ARBA00001947"/>
    </source>
</evidence>
<comment type="catalytic activity">
    <reaction evidence="10">
        <text>adenosine(34) in tRNA + H2O + H(+) = inosine(34) in tRNA + NH4(+)</text>
        <dbReference type="Rhea" id="RHEA:43168"/>
        <dbReference type="Rhea" id="RHEA-COMP:10373"/>
        <dbReference type="Rhea" id="RHEA-COMP:10374"/>
        <dbReference type="ChEBI" id="CHEBI:15377"/>
        <dbReference type="ChEBI" id="CHEBI:15378"/>
        <dbReference type="ChEBI" id="CHEBI:28938"/>
        <dbReference type="ChEBI" id="CHEBI:74411"/>
        <dbReference type="ChEBI" id="CHEBI:82852"/>
        <dbReference type="EC" id="3.5.4.33"/>
    </reaction>
</comment>
<evidence type="ECO:0000256" key="10">
    <source>
        <dbReference type="ARBA" id="ARBA00048045"/>
    </source>
</evidence>
<proteinExistence type="inferred from homology"/>
<dbReference type="EMBL" id="CAEZVY010000079">
    <property type="protein sequence ID" value="CAB4644234.1"/>
    <property type="molecule type" value="Genomic_DNA"/>
</dbReference>
<dbReference type="InterPro" id="IPR028883">
    <property type="entry name" value="tRNA_aden_deaminase"/>
</dbReference>
<keyword evidence="6" id="KW-0819">tRNA processing</keyword>
<dbReference type="Gene3D" id="3.40.140.10">
    <property type="entry name" value="Cytidine Deaminase, domain 2"/>
    <property type="match status" value="1"/>
</dbReference>
<evidence type="ECO:0000313" key="12">
    <source>
        <dbReference type="EMBL" id="CAB4644234.1"/>
    </source>
</evidence>
<dbReference type="Pfam" id="PF00383">
    <property type="entry name" value="dCMP_cyt_deam_1"/>
    <property type="match status" value="1"/>
</dbReference>
<evidence type="ECO:0000256" key="2">
    <source>
        <dbReference type="ARBA" id="ARBA00010669"/>
    </source>
</evidence>
<dbReference type="PANTHER" id="PTHR11079">
    <property type="entry name" value="CYTOSINE DEAMINASE FAMILY MEMBER"/>
    <property type="match status" value="1"/>
</dbReference>